<name>A0AAE1JRX5_9FABA</name>
<protein>
    <submittedName>
        <fullName evidence="1">Uncharacterized protein</fullName>
    </submittedName>
</protein>
<organism evidence="1 2">
    <name type="scientific">Acacia crassicarpa</name>
    <name type="common">northern wattle</name>
    <dbReference type="NCBI Taxonomy" id="499986"/>
    <lineage>
        <taxon>Eukaryota</taxon>
        <taxon>Viridiplantae</taxon>
        <taxon>Streptophyta</taxon>
        <taxon>Embryophyta</taxon>
        <taxon>Tracheophyta</taxon>
        <taxon>Spermatophyta</taxon>
        <taxon>Magnoliopsida</taxon>
        <taxon>eudicotyledons</taxon>
        <taxon>Gunneridae</taxon>
        <taxon>Pentapetalae</taxon>
        <taxon>rosids</taxon>
        <taxon>fabids</taxon>
        <taxon>Fabales</taxon>
        <taxon>Fabaceae</taxon>
        <taxon>Caesalpinioideae</taxon>
        <taxon>mimosoid clade</taxon>
        <taxon>Acacieae</taxon>
        <taxon>Acacia</taxon>
    </lineage>
</organism>
<gene>
    <name evidence="1" type="ORF">QN277_007657</name>
</gene>
<accession>A0AAE1JRX5</accession>
<evidence type="ECO:0000313" key="2">
    <source>
        <dbReference type="Proteomes" id="UP001293593"/>
    </source>
</evidence>
<evidence type="ECO:0000313" key="1">
    <source>
        <dbReference type="EMBL" id="KAK4258184.1"/>
    </source>
</evidence>
<dbReference type="AlphaFoldDB" id="A0AAE1JRX5"/>
<sequence>MTYGDPKAQQRLNFSSDFPSENHHVMKAVDRNEFQSKMPFHYSGPQSVYESGNPPNQLLDEIYCSSTFLPSDTCEDPDQEKMKLLRMIYILQDQLS</sequence>
<proteinExistence type="predicted"/>
<comment type="caution">
    <text evidence="1">The sequence shown here is derived from an EMBL/GenBank/DDBJ whole genome shotgun (WGS) entry which is preliminary data.</text>
</comment>
<reference evidence="1" key="1">
    <citation type="submission" date="2023-10" db="EMBL/GenBank/DDBJ databases">
        <title>Chromosome-level genome of the transformable northern wattle, Acacia crassicarpa.</title>
        <authorList>
            <person name="Massaro I."/>
            <person name="Sinha N.R."/>
            <person name="Poethig S."/>
            <person name="Leichty A.R."/>
        </authorList>
    </citation>
    <scope>NUCLEOTIDE SEQUENCE</scope>
    <source>
        <strain evidence="1">Acra3RX</strain>
        <tissue evidence="1">Leaf</tissue>
    </source>
</reference>
<dbReference type="EMBL" id="JAWXYG010000012">
    <property type="protein sequence ID" value="KAK4258184.1"/>
    <property type="molecule type" value="Genomic_DNA"/>
</dbReference>
<keyword evidence="2" id="KW-1185">Reference proteome</keyword>
<dbReference type="Proteomes" id="UP001293593">
    <property type="component" value="Unassembled WGS sequence"/>
</dbReference>